<keyword evidence="3 4" id="KW-0067">ATP-binding</keyword>
<organism evidence="5 6">
    <name type="scientific">Paramecium sonneborni</name>
    <dbReference type="NCBI Taxonomy" id="65129"/>
    <lineage>
        <taxon>Eukaryota</taxon>
        <taxon>Sar</taxon>
        <taxon>Alveolata</taxon>
        <taxon>Ciliophora</taxon>
        <taxon>Intramacronucleata</taxon>
        <taxon>Oligohymenophorea</taxon>
        <taxon>Peniculida</taxon>
        <taxon>Parameciidae</taxon>
        <taxon>Paramecium</taxon>
    </lineage>
</organism>
<name>A0A8S1NWF8_9CILI</name>
<dbReference type="AlphaFoldDB" id="A0A8S1NWF8"/>
<dbReference type="FunFam" id="2.60.34.10:FF:000012">
    <property type="entry name" value="Heat shock 70 kDa protein"/>
    <property type="match status" value="1"/>
</dbReference>
<dbReference type="GO" id="GO:0140662">
    <property type="term" value="F:ATP-dependent protein folding chaperone"/>
    <property type="evidence" value="ECO:0007669"/>
    <property type="project" value="InterPro"/>
</dbReference>
<dbReference type="GO" id="GO:0005524">
    <property type="term" value="F:ATP binding"/>
    <property type="evidence" value="ECO:0007669"/>
    <property type="project" value="UniProtKB-KW"/>
</dbReference>
<proteinExistence type="inferred from homology"/>
<keyword evidence="6" id="KW-1185">Reference proteome</keyword>
<keyword evidence="2 4" id="KW-0547">Nucleotide-binding</keyword>
<comment type="similarity">
    <text evidence="1 4">Belongs to the heat shock protein 70 family.</text>
</comment>
<gene>
    <name evidence="5" type="ORF">PSON_ATCC_30995.1.T0620295</name>
</gene>
<dbReference type="FunFam" id="3.30.30.30:FF:000005">
    <property type="entry name" value="Heat shock protein ssb1"/>
    <property type="match status" value="1"/>
</dbReference>
<accession>A0A8S1NWF8</accession>
<sequence>MQSCYSLGIDLGRSNSYCGLWINDSVEIILNEFGNRQTPSYVAFTENECLIGQAALDQIHNNPLQTIFNVKDLMGRRFSDQSFQKLLKELPYQVEPGIDDKPMIVVKYKKQIQKYFPTQISSMILQSLMKSAELQLGKPISDVVIVVPSQFNDLQRQALKEVGISLGLKILRIINEPSAAAIAYDLNKITKQEQLVIIFDFGGRKLDITLLLIEDGFIELKANSLYNQLGGIYFDNKITEYFCNQILKQRGIDIRNNKELFQKLLILSEQAKKALSSTNQTTMEINDFMCTITQDKFETLCMNMFKESIQILDQFLKDLNISKNHIDEIILVGGSSNIPIVQKLLQEYFDGKQLKNQINPNEVIVFGAAKQAALLNGQICEKIQFTCVFDVTILSFGVETSGGLFTTLITRNTTIPTKKSQIFTTLKDYQTNVLIKIYIGQRYMAKDCLLLGQFNLTGITPAPKGIPQILITFEIDQNHILKIIAEDLTSKKSNTISISNSENSLTVFNIQQIVMDAEKFLAEDQINKNLIEAKTILELIIYILKNNCEKLLVGISDNYKSKLESSIKQTIAWIHENPNCETIKYQNKFYQLEELQNELLNQLLMEDNEQQKTTAWLLRTAKFSLEEEQLSQQNY</sequence>
<dbReference type="CDD" id="cd24028">
    <property type="entry name" value="ASKHA_NBD_HSP70_HSPA1-like"/>
    <property type="match status" value="1"/>
</dbReference>
<dbReference type="Proteomes" id="UP000692954">
    <property type="component" value="Unassembled WGS sequence"/>
</dbReference>
<evidence type="ECO:0000256" key="4">
    <source>
        <dbReference type="RuleBase" id="RU003322"/>
    </source>
</evidence>
<dbReference type="EMBL" id="CAJJDN010000062">
    <property type="protein sequence ID" value="CAD8094621.1"/>
    <property type="molecule type" value="Genomic_DNA"/>
</dbReference>
<evidence type="ECO:0008006" key="7">
    <source>
        <dbReference type="Google" id="ProtNLM"/>
    </source>
</evidence>
<evidence type="ECO:0000313" key="5">
    <source>
        <dbReference type="EMBL" id="CAD8094621.1"/>
    </source>
</evidence>
<evidence type="ECO:0000256" key="1">
    <source>
        <dbReference type="ARBA" id="ARBA00007381"/>
    </source>
</evidence>
<dbReference type="InterPro" id="IPR018181">
    <property type="entry name" value="Heat_shock_70_CS"/>
</dbReference>
<evidence type="ECO:0000256" key="2">
    <source>
        <dbReference type="ARBA" id="ARBA00022741"/>
    </source>
</evidence>
<dbReference type="PANTHER" id="PTHR19375">
    <property type="entry name" value="HEAT SHOCK PROTEIN 70KDA"/>
    <property type="match status" value="1"/>
</dbReference>
<dbReference type="InterPro" id="IPR013126">
    <property type="entry name" value="Hsp_70_fam"/>
</dbReference>
<protein>
    <recommendedName>
        <fullName evidence="7">Heat shock protein 70</fullName>
    </recommendedName>
</protein>
<dbReference type="Pfam" id="PF00012">
    <property type="entry name" value="HSP70"/>
    <property type="match status" value="1"/>
</dbReference>
<reference evidence="5" key="1">
    <citation type="submission" date="2021-01" db="EMBL/GenBank/DDBJ databases">
        <authorList>
            <consortium name="Genoscope - CEA"/>
            <person name="William W."/>
        </authorList>
    </citation>
    <scope>NUCLEOTIDE SEQUENCE</scope>
</reference>
<dbReference type="PROSITE" id="PS01036">
    <property type="entry name" value="HSP70_3"/>
    <property type="match status" value="1"/>
</dbReference>
<evidence type="ECO:0000256" key="3">
    <source>
        <dbReference type="ARBA" id="ARBA00022840"/>
    </source>
</evidence>
<comment type="caution">
    <text evidence="5">The sequence shown here is derived from an EMBL/GenBank/DDBJ whole genome shotgun (WGS) entry which is preliminary data.</text>
</comment>
<evidence type="ECO:0000313" key="6">
    <source>
        <dbReference type="Proteomes" id="UP000692954"/>
    </source>
</evidence>
<dbReference type="FunFam" id="3.90.640.10:FF:000003">
    <property type="entry name" value="Molecular chaperone DnaK"/>
    <property type="match status" value="1"/>
</dbReference>
<dbReference type="OrthoDB" id="307898at2759"/>